<evidence type="ECO:0000256" key="1">
    <source>
        <dbReference type="SAM" id="MobiDB-lite"/>
    </source>
</evidence>
<dbReference type="EMBL" id="LR215973">
    <property type="protein sequence ID" value="VFA98494.1"/>
    <property type="molecule type" value="Genomic_DNA"/>
</dbReference>
<dbReference type="Pfam" id="PF26527">
    <property type="entry name" value="DUF8176"/>
    <property type="match status" value="1"/>
</dbReference>
<proteinExistence type="predicted"/>
<feature type="transmembrane region" description="Helical" evidence="2">
    <location>
        <begin position="132"/>
        <end position="153"/>
    </location>
</feature>
<dbReference type="AlphaFoldDB" id="A0A4U8W235"/>
<feature type="compositionally biased region" description="Basic and acidic residues" evidence="1">
    <location>
        <begin position="185"/>
        <end position="194"/>
    </location>
</feature>
<dbReference type="Proteomes" id="UP000290439">
    <property type="component" value="Chromosome"/>
</dbReference>
<dbReference type="RefSeq" id="WP_165448867.1">
    <property type="nucleotide sequence ID" value="NZ_JARWOB010000040.1"/>
</dbReference>
<keyword evidence="2" id="KW-1133">Transmembrane helix</keyword>
<evidence type="ECO:0000313" key="4">
    <source>
        <dbReference type="EMBL" id="VFA98494.1"/>
    </source>
</evidence>
<feature type="domain" description="DUF8176" evidence="3">
    <location>
        <begin position="182"/>
        <end position="301"/>
    </location>
</feature>
<keyword evidence="2" id="KW-0812">Transmembrane</keyword>
<feature type="region of interest" description="Disordered" evidence="1">
    <location>
        <begin position="171"/>
        <end position="200"/>
    </location>
</feature>
<organism evidence="4 5">
    <name type="scientific">Nocardia cyriacigeorgica</name>
    <dbReference type="NCBI Taxonomy" id="135487"/>
    <lineage>
        <taxon>Bacteria</taxon>
        <taxon>Bacillati</taxon>
        <taxon>Actinomycetota</taxon>
        <taxon>Actinomycetes</taxon>
        <taxon>Mycobacteriales</taxon>
        <taxon>Nocardiaceae</taxon>
        <taxon>Nocardia</taxon>
    </lineage>
</organism>
<sequence length="303" mass="32399">MLKSYKHLDRWYDALEPDTGSSTPARPAEESAPVADEDDGPARYPDYIHDEEPVAPPEPSVRRSEFTGGWSDWVADRAPGPDDDYTPRNGDVVRFPWPDDDPEEIAEPVRLGAARDLRTAGKRSGGGRARALVVLIATVLLLAATAAGVLYLLGGSGERRAADDTAVQFAAGSSDSAARPAQRCPTERTEEVVRSAEAGGTDSGPDAILRFQYAYYVDRSAVLAREVVAPDAPVSPASVIQRGIDSIAEGTTHCVRIVTLEQGRYSVEVTEYRPDGQPATYSKQMVTTAVIGGRTLITGITAG</sequence>
<gene>
    <name evidence="4" type="ORF">NCTC10797_02261</name>
</gene>
<evidence type="ECO:0000259" key="3">
    <source>
        <dbReference type="Pfam" id="PF26527"/>
    </source>
</evidence>
<accession>A0A4U8W235</accession>
<dbReference type="InterPro" id="IPR058489">
    <property type="entry name" value="DUF8176"/>
</dbReference>
<evidence type="ECO:0000313" key="5">
    <source>
        <dbReference type="Proteomes" id="UP000290439"/>
    </source>
</evidence>
<reference evidence="4 5" key="1">
    <citation type="submission" date="2019-02" db="EMBL/GenBank/DDBJ databases">
        <authorList>
            <consortium name="Pathogen Informatics"/>
        </authorList>
    </citation>
    <scope>NUCLEOTIDE SEQUENCE [LARGE SCALE GENOMIC DNA]</scope>
    <source>
        <strain evidence="4 5">3012STDY6756504</strain>
    </source>
</reference>
<evidence type="ECO:0000256" key="2">
    <source>
        <dbReference type="SAM" id="Phobius"/>
    </source>
</evidence>
<keyword evidence="2" id="KW-0472">Membrane</keyword>
<protein>
    <recommendedName>
        <fullName evidence="3">DUF8176 domain-containing protein</fullName>
    </recommendedName>
</protein>
<name>A0A4U8W235_9NOCA</name>
<feature type="region of interest" description="Disordered" evidence="1">
    <location>
        <begin position="14"/>
        <end position="88"/>
    </location>
</feature>